<proteinExistence type="inferred from homology"/>
<dbReference type="GO" id="GO:0010487">
    <property type="term" value="F:thermospermine synthase activity"/>
    <property type="evidence" value="ECO:0007669"/>
    <property type="project" value="UniProtKB-ARBA"/>
</dbReference>
<dbReference type="SUPFAM" id="SSF53335">
    <property type="entry name" value="S-adenosyl-L-methionine-dependent methyltransferases"/>
    <property type="match status" value="1"/>
</dbReference>
<dbReference type="PANTHER" id="PTHR43317:SF1">
    <property type="entry name" value="THERMOSPERMINE SYNTHASE ACAULIS5"/>
    <property type="match status" value="1"/>
</dbReference>
<dbReference type="AlphaFoldDB" id="A0A381TXL9"/>
<keyword evidence="3" id="KW-0620">Polyamine biosynthesis</keyword>
<dbReference type="CDD" id="cd02440">
    <property type="entry name" value="AdoMet_MTases"/>
    <property type="match status" value="1"/>
</dbReference>
<sequence>MIVEGECFGRSLILDGKTQSTELDEFVYHEGLVHPCMVSHTNPKDVLIVGGGEGATAREVLKYPSVEKVTMVDIDQKLVELCEKFLPNHHMNSFSSPRMDLYYSDALEFVESLTKKFEVAIIDVPDPLEYGPAFQLFTVEFFDLLKRKLTADGIMVIQAGATGPSFSEKCFTAVANTVSQTFSICSGYEIFVPSFGSTWGFITASDKINPFEKSEAFIDKELDRRGIHNLKMYDGLSHKGMFQLPKYTREGLISETRVITKSNPIFTYQ</sequence>
<reference evidence="5" key="1">
    <citation type="submission" date="2018-05" db="EMBL/GenBank/DDBJ databases">
        <authorList>
            <person name="Lanie J.A."/>
            <person name="Ng W.-L."/>
            <person name="Kazmierczak K.M."/>
            <person name="Andrzejewski T.M."/>
            <person name="Davidsen T.M."/>
            <person name="Wayne K.J."/>
            <person name="Tettelin H."/>
            <person name="Glass J.I."/>
            <person name="Rusch D."/>
            <person name="Podicherti R."/>
            <person name="Tsui H.-C.T."/>
            <person name="Winkler M.E."/>
        </authorList>
    </citation>
    <scope>NUCLEOTIDE SEQUENCE</scope>
</reference>
<comment type="similarity">
    <text evidence="1">Belongs to the spermidine/spermine synthase family.</text>
</comment>
<organism evidence="5">
    <name type="scientific">marine metagenome</name>
    <dbReference type="NCBI Taxonomy" id="408172"/>
    <lineage>
        <taxon>unclassified sequences</taxon>
        <taxon>metagenomes</taxon>
        <taxon>ecological metagenomes</taxon>
    </lineage>
</organism>
<dbReference type="Gene3D" id="3.40.50.150">
    <property type="entry name" value="Vaccinia Virus protein VP39"/>
    <property type="match status" value="1"/>
</dbReference>
<keyword evidence="2" id="KW-0808">Transferase</keyword>
<accession>A0A381TXL9</accession>
<name>A0A381TXL9_9ZZZZ</name>
<dbReference type="FunFam" id="3.40.50.150:FF:000088">
    <property type="entry name" value="Polyamine aminopropyltransferase"/>
    <property type="match status" value="1"/>
</dbReference>
<dbReference type="InterPro" id="IPR029063">
    <property type="entry name" value="SAM-dependent_MTases_sf"/>
</dbReference>
<dbReference type="HAMAP" id="MF_00198">
    <property type="entry name" value="Spermidine_synth"/>
    <property type="match status" value="1"/>
</dbReference>
<evidence type="ECO:0000256" key="2">
    <source>
        <dbReference type="ARBA" id="ARBA00022679"/>
    </source>
</evidence>
<protein>
    <recommendedName>
        <fullName evidence="4">PABS domain-containing protein</fullName>
    </recommendedName>
</protein>
<dbReference type="PROSITE" id="PS51006">
    <property type="entry name" value="PABS_2"/>
    <property type="match status" value="1"/>
</dbReference>
<dbReference type="EMBL" id="UINC01005318">
    <property type="protein sequence ID" value="SVA20544.1"/>
    <property type="molecule type" value="Genomic_DNA"/>
</dbReference>
<evidence type="ECO:0000256" key="1">
    <source>
        <dbReference type="ARBA" id="ARBA00007867"/>
    </source>
</evidence>
<feature type="domain" description="PABS" evidence="4">
    <location>
        <begin position="1"/>
        <end position="206"/>
    </location>
</feature>
<dbReference type="PROSITE" id="PS01330">
    <property type="entry name" value="PABS_1"/>
    <property type="match status" value="1"/>
</dbReference>
<dbReference type="InterPro" id="IPR001045">
    <property type="entry name" value="Spermi_synthase"/>
</dbReference>
<dbReference type="InterPro" id="IPR030374">
    <property type="entry name" value="PABS"/>
</dbReference>
<evidence type="ECO:0000259" key="4">
    <source>
        <dbReference type="PROSITE" id="PS51006"/>
    </source>
</evidence>
<evidence type="ECO:0000256" key="3">
    <source>
        <dbReference type="ARBA" id="ARBA00023115"/>
    </source>
</evidence>
<evidence type="ECO:0000313" key="5">
    <source>
        <dbReference type="EMBL" id="SVA20544.1"/>
    </source>
</evidence>
<dbReference type="PANTHER" id="PTHR43317">
    <property type="entry name" value="THERMOSPERMINE SYNTHASE ACAULIS5"/>
    <property type="match status" value="1"/>
</dbReference>
<dbReference type="Pfam" id="PF01564">
    <property type="entry name" value="Spermine_synth"/>
    <property type="match status" value="1"/>
</dbReference>
<dbReference type="InterPro" id="IPR030373">
    <property type="entry name" value="PABS_CS"/>
</dbReference>
<dbReference type="GO" id="GO:0006596">
    <property type="term" value="P:polyamine biosynthetic process"/>
    <property type="evidence" value="ECO:0007669"/>
    <property type="project" value="UniProtKB-KW"/>
</dbReference>
<gene>
    <name evidence="5" type="ORF">METZ01_LOCUS73398</name>
</gene>